<reference evidence="1 2" key="1">
    <citation type="submission" date="2024-06" db="EMBL/GenBank/DDBJ databases">
        <title>Halorubrum miltondacostae sp. nov., a potential PHA producer isolated from an inland solar saltern in Rio Maior, Portugal.</title>
        <authorList>
            <person name="Albuquerque L."/>
            <person name="Viver T."/>
            <person name="Barroso C."/>
            <person name="Claudino R."/>
            <person name="Galvan M."/>
            <person name="Simoes G."/>
            <person name="Lobo Da Cunha A."/>
            <person name="Egas C."/>
        </authorList>
    </citation>
    <scope>NUCLEOTIDE SEQUENCE [LARGE SCALE GENOMIC DNA]</scope>
    <source>
        <strain evidence="1 2">RMP-11</strain>
    </source>
</reference>
<dbReference type="Proteomes" id="UP001567572">
    <property type="component" value="Unassembled WGS sequence"/>
</dbReference>
<keyword evidence="2" id="KW-1185">Reference proteome</keyword>
<accession>A0ABD5M7K9</accession>
<dbReference type="RefSeq" id="WP_371161201.1">
    <property type="nucleotide sequence ID" value="NZ_JBEDNX010000004.1"/>
</dbReference>
<dbReference type="AlphaFoldDB" id="A0ABD5M7K9"/>
<protein>
    <submittedName>
        <fullName evidence="1">Uncharacterized protein</fullName>
    </submittedName>
</protein>
<gene>
    <name evidence="1" type="ORF">ABNG04_06860</name>
</gene>
<organism evidence="1 2">
    <name type="scientific">Halorubrum miltondacostae</name>
    <dbReference type="NCBI Taxonomy" id="3076378"/>
    <lineage>
        <taxon>Archaea</taxon>
        <taxon>Methanobacteriati</taxon>
        <taxon>Methanobacteriota</taxon>
        <taxon>Stenosarchaea group</taxon>
        <taxon>Halobacteria</taxon>
        <taxon>Halobacteriales</taxon>
        <taxon>Haloferacaceae</taxon>
        <taxon>Halorubrum</taxon>
    </lineage>
</organism>
<dbReference type="EMBL" id="JBEDNY010000002">
    <property type="protein sequence ID" value="MEZ3163595.1"/>
    <property type="molecule type" value="Genomic_DNA"/>
</dbReference>
<comment type="caution">
    <text evidence="1">The sequence shown here is derived from an EMBL/GenBank/DDBJ whole genome shotgun (WGS) entry which is preliminary data.</text>
</comment>
<proteinExistence type="predicted"/>
<evidence type="ECO:0000313" key="1">
    <source>
        <dbReference type="EMBL" id="MEZ3163595.1"/>
    </source>
</evidence>
<evidence type="ECO:0000313" key="2">
    <source>
        <dbReference type="Proteomes" id="UP001567572"/>
    </source>
</evidence>
<name>A0ABD5M7K9_9EURY</name>
<sequence>MSERSELANEVVSTSGVIRVNWLPAGHETLVATAVGEDSADGNRIAQRLSAAG</sequence>